<evidence type="ECO:0000259" key="2">
    <source>
        <dbReference type="Pfam" id="PF26282"/>
    </source>
</evidence>
<dbReference type="InterPro" id="IPR013935">
    <property type="entry name" value="Trs120_TRAPPC9"/>
</dbReference>
<proteinExistence type="predicted"/>
<feature type="compositionally biased region" description="Polar residues" evidence="1">
    <location>
        <begin position="265"/>
        <end position="276"/>
    </location>
</feature>
<dbReference type="EnsemblMetazoa" id="PPAI009672-RA">
    <property type="protein sequence ID" value="PPAI009672-PA"/>
    <property type="gene ID" value="PPAI009672"/>
</dbReference>
<reference evidence="3" key="1">
    <citation type="submission" date="2022-08" db="UniProtKB">
        <authorList>
            <consortium name="EnsemblMetazoa"/>
        </authorList>
    </citation>
    <scope>IDENTIFICATION</scope>
    <source>
        <strain evidence="3">Israel</strain>
    </source>
</reference>
<dbReference type="InterPro" id="IPR058567">
    <property type="entry name" value="Ig_TRAPPC9_Trs120_3rd"/>
</dbReference>
<feature type="region of interest" description="Disordered" evidence="1">
    <location>
        <begin position="252"/>
        <end position="280"/>
    </location>
</feature>
<feature type="region of interest" description="Disordered" evidence="1">
    <location>
        <begin position="1"/>
        <end position="57"/>
    </location>
</feature>
<dbReference type="PANTHER" id="PTHR21512:SF5">
    <property type="entry name" value="TRAFFICKING PROTEIN PARTICLE COMPLEX SUBUNIT 9"/>
    <property type="match status" value="1"/>
</dbReference>
<dbReference type="EMBL" id="AJVK01007098">
    <property type="status" value="NOT_ANNOTATED_CDS"/>
    <property type="molecule type" value="Genomic_DNA"/>
</dbReference>
<dbReference type="AlphaFoldDB" id="A0A1B0DMT0"/>
<feature type="domain" description="Trs120/TRAPPC9 third Ig-like" evidence="2">
    <location>
        <begin position="125"/>
        <end position="230"/>
    </location>
</feature>
<keyword evidence="4" id="KW-1185">Reference proteome</keyword>
<dbReference type="EMBL" id="AJVK01007099">
    <property type="status" value="NOT_ANNOTATED_CDS"/>
    <property type="molecule type" value="Genomic_DNA"/>
</dbReference>
<dbReference type="VEuPathDB" id="VectorBase:PPAPM1_007453"/>
<feature type="compositionally biased region" description="Low complexity" evidence="1">
    <location>
        <begin position="48"/>
        <end position="57"/>
    </location>
</feature>
<dbReference type="PANTHER" id="PTHR21512">
    <property type="entry name" value="TRAFFICKING PROTEIN PARTICLE COMPLEX SUBUNIT 9"/>
    <property type="match status" value="1"/>
</dbReference>
<feature type="compositionally biased region" description="Polar residues" evidence="1">
    <location>
        <begin position="12"/>
        <end position="38"/>
    </location>
</feature>
<dbReference type="VEuPathDB" id="VectorBase:PPAI009672"/>
<evidence type="ECO:0000313" key="4">
    <source>
        <dbReference type="Proteomes" id="UP000092462"/>
    </source>
</evidence>
<evidence type="ECO:0000313" key="3">
    <source>
        <dbReference type="EnsemblMetazoa" id="PPAI009672-PA"/>
    </source>
</evidence>
<protein>
    <recommendedName>
        <fullName evidence="2">Trs120/TRAPPC9 third Ig-like domain-containing protein</fullName>
    </recommendedName>
</protein>
<evidence type="ECO:0000256" key="1">
    <source>
        <dbReference type="SAM" id="MobiDB-lite"/>
    </source>
</evidence>
<name>A0A1B0DMT0_PHLPP</name>
<sequence>MSPAQVAHEGPQSLSVGSTSLMTVTSGGPSNHSRVSSPTHRRNTELTSSFRSSHSGHSSLATVSLNTATMGTGIRHLEGQLRLRFSGGAGFQEGFCRQVSAVVPLELLPSAHITNWDVLPAEIPSQFYLVLDVVNVTGQEMALQYTEQKNIVIEAKESCRIPVPVERCPLEKIQAGLPNESGSMVSGHEVDQIEKICSRHIADQVDLRWSLVGTETKGLASLKGITLSPADIQCSAQNSQMVSISSHAAESTSSAGAGSSVGGHTVNTTGSLSGHRNSSDAHIWRFTPPIEVTVVE</sequence>
<accession>A0A1B0DMT0</accession>
<dbReference type="Proteomes" id="UP000092462">
    <property type="component" value="Unassembled WGS sequence"/>
</dbReference>
<dbReference type="Pfam" id="PF26282">
    <property type="entry name" value="Ig_TRAPPC9-Trs120_3rd"/>
    <property type="match status" value="1"/>
</dbReference>
<organism evidence="3 4">
    <name type="scientific">Phlebotomus papatasi</name>
    <name type="common">Sandfly</name>
    <dbReference type="NCBI Taxonomy" id="29031"/>
    <lineage>
        <taxon>Eukaryota</taxon>
        <taxon>Metazoa</taxon>
        <taxon>Ecdysozoa</taxon>
        <taxon>Arthropoda</taxon>
        <taxon>Hexapoda</taxon>
        <taxon>Insecta</taxon>
        <taxon>Pterygota</taxon>
        <taxon>Neoptera</taxon>
        <taxon>Endopterygota</taxon>
        <taxon>Diptera</taxon>
        <taxon>Nematocera</taxon>
        <taxon>Psychodoidea</taxon>
        <taxon>Psychodidae</taxon>
        <taxon>Phlebotomus</taxon>
        <taxon>Phlebotomus</taxon>
    </lineage>
</organism>
<dbReference type="GO" id="GO:0005802">
    <property type="term" value="C:trans-Golgi network"/>
    <property type="evidence" value="ECO:0007669"/>
    <property type="project" value="TreeGrafter"/>
</dbReference>